<dbReference type="Proteomes" id="UP000287352">
    <property type="component" value="Unassembled WGS sequence"/>
</dbReference>
<dbReference type="AlphaFoldDB" id="A0A402A032"/>
<proteinExistence type="predicted"/>
<organism evidence="1 2">
    <name type="scientific">Tengunoibacter tsumagoiensis</name>
    <dbReference type="NCBI Taxonomy" id="2014871"/>
    <lineage>
        <taxon>Bacteria</taxon>
        <taxon>Bacillati</taxon>
        <taxon>Chloroflexota</taxon>
        <taxon>Ktedonobacteria</taxon>
        <taxon>Ktedonobacterales</taxon>
        <taxon>Dictyobacteraceae</taxon>
        <taxon>Tengunoibacter</taxon>
    </lineage>
</organism>
<evidence type="ECO:0000313" key="2">
    <source>
        <dbReference type="Proteomes" id="UP000287352"/>
    </source>
</evidence>
<gene>
    <name evidence="1" type="ORF">KTT_23230</name>
</gene>
<sequence>MRKLGGQSGAAAAFAGEPARGALIEEAGADQTTLARFSATVEAELFTDEEEGDPLALLDVNDGQELAEAFARRAKEEQEVLRRGRSWFGAVDTLAEASTSFLYWPSNLCLGNTNAATAGLQCRRK</sequence>
<accession>A0A402A032</accession>
<protein>
    <submittedName>
        <fullName evidence="1">Uncharacterized protein</fullName>
    </submittedName>
</protein>
<dbReference type="EMBL" id="BIFR01000001">
    <property type="protein sequence ID" value="GCE12464.1"/>
    <property type="molecule type" value="Genomic_DNA"/>
</dbReference>
<evidence type="ECO:0000313" key="1">
    <source>
        <dbReference type="EMBL" id="GCE12464.1"/>
    </source>
</evidence>
<dbReference type="RefSeq" id="WP_126580081.1">
    <property type="nucleotide sequence ID" value="NZ_BIFR01000001.1"/>
</dbReference>
<name>A0A402A032_9CHLR</name>
<keyword evidence="2" id="KW-1185">Reference proteome</keyword>
<reference evidence="2" key="1">
    <citation type="submission" date="2018-12" db="EMBL/GenBank/DDBJ databases">
        <title>Tengunoibacter tsumagoiensis gen. nov., sp. nov., Dictyobacter kobayashii sp. nov., D. alpinus sp. nov., and D. joshuensis sp. nov. and description of Dictyobacteraceae fam. nov. within the order Ktedonobacterales isolated from Tengu-no-mugimeshi.</title>
        <authorList>
            <person name="Wang C.M."/>
            <person name="Zheng Y."/>
            <person name="Sakai Y."/>
            <person name="Toyoda A."/>
            <person name="Minakuchi Y."/>
            <person name="Abe K."/>
            <person name="Yokota A."/>
            <person name="Yabe S."/>
        </authorList>
    </citation>
    <scope>NUCLEOTIDE SEQUENCE [LARGE SCALE GENOMIC DNA]</scope>
    <source>
        <strain evidence="2">Uno3</strain>
    </source>
</reference>
<dbReference type="OrthoDB" id="39108at200795"/>
<comment type="caution">
    <text evidence="1">The sequence shown here is derived from an EMBL/GenBank/DDBJ whole genome shotgun (WGS) entry which is preliminary data.</text>
</comment>